<accession>A0ABN6E8A0</accession>
<keyword evidence="3" id="KW-1185">Reference proteome</keyword>
<keyword evidence="1" id="KW-1133">Transmembrane helix</keyword>
<reference evidence="2 3" key="1">
    <citation type="submission" date="2021-02" db="EMBL/GenBank/DDBJ databases">
        <title>Nitrogen-fixing ability and nitrogen fixation related genes of thermophilic fermentative bacteria in the genus Caldicellulosiruptor.</title>
        <authorList>
            <person name="Chen Y."/>
            <person name="Nishihara A."/>
            <person name="Haruta S."/>
        </authorList>
    </citation>
    <scope>NUCLEOTIDE SEQUENCE [LARGE SCALE GENOMIC DNA]</scope>
    <source>
        <strain evidence="2 3">YA01</strain>
    </source>
</reference>
<feature type="transmembrane region" description="Helical" evidence="1">
    <location>
        <begin position="31"/>
        <end position="48"/>
    </location>
</feature>
<evidence type="ECO:0000313" key="3">
    <source>
        <dbReference type="Proteomes" id="UP000663623"/>
    </source>
</evidence>
<evidence type="ECO:0000313" key="2">
    <source>
        <dbReference type="EMBL" id="BCS81698.1"/>
    </source>
</evidence>
<dbReference type="Proteomes" id="UP000663623">
    <property type="component" value="Chromosome"/>
</dbReference>
<organism evidence="2 3">
    <name type="scientific">Caldicellulosiruptor diazotrophicus</name>
    <dbReference type="NCBI Taxonomy" id="2806205"/>
    <lineage>
        <taxon>Bacteria</taxon>
        <taxon>Bacillati</taxon>
        <taxon>Bacillota</taxon>
        <taxon>Bacillota incertae sedis</taxon>
        <taxon>Caldicellulosiruptorales</taxon>
        <taxon>Caldicellulosiruptoraceae</taxon>
        <taxon>Caldicellulosiruptor</taxon>
    </lineage>
</organism>
<keyword evidence="1" id="KW-0472">Membrane</keyword>
<keyword evidence="1" id="KW-0812">Transmembrane</keyword>
<name>A0ABN6E8A0_9FIRM</name>
<evidence type="ECO:0000256" key="1">
    <source>
        <dbReference type="SAM" id="Phobius"/>
    </source>
</evidence>
<protein>
    <submittedName>
        <fullName evidence="2">Uncharacterized protein</fullName>
    </submittedName>
</protein>
<sequence>MQICVGKSKNIHVTGNEIAMVSKRKEFIREFSAFVLIFVSEMVGTIIIDKEFIITRGRVAAGKLIPLIIP</sequence>
<proteinExistence type="predicted"/>
<gene>
    <name evidence="2" type="ORF">CaldiYA01_16580</name>
</gene>
<dbReference type="EMBL" id="AP024480">
    <property type="protein sequence ID" value="BCS81698.1"/>
    <property type="molecule type" value="Genomic_DNA"/>
</dbReference>